<feature type="transmembrane region" description="Helical" evidence="1">
    <location>
        <begin position="46"/>
        <end position="67"/>
    </location>
</feature>
<evidence type="ECO:0000313" key="3">
    <source>
        <dbReference type="Proteomes" id="UP000683585"/>
    </source>
</evidence>
<keyword evidence="3" id="KW-1185">Reference proteome</keyword>
<keyword evidence="1" id="KW-0812">Transmembrane</keyword>
<evidence type="ECO:0000256" key="1">
    <source>
        <dbReference type="SAM" id="Phobius"/>
    </source>
</evidence>
<proteinExistence type="predicted"/>
<evidence type="ECO:0000313" key="2">
    <source>
        <dbReference type="EMBL" id="CAD6509286.1"/>
    </source>
</evidence>
<protein>
    <submittedName>
        <fullName evidence="2">Uncharacterized protein</fullName>
    </submittedName>
</protein>
<sequence length="69" mass="8048">MLSNLYFIRIDASHLVVFCSIVSSAIRIKKYFVRLKIFKSIALGEIVFYAALLSNFSIYYAVIRNIYLF</sequence>
<dbReference type="EMBL" id="LR890047">
    <property type="protein sequence ID" value="CAD6509286.1"/>
    <property type="molecule type" value="Genomic_DNA"/>
</dbReference>
<keyword evidence="1" id="KW-0472">Membrane</keyword>
<keyword evidence="1" id="KW-1133">Transmembrane helix</keyword>
<reference evidence="2" key="1">
    <citation type="submission" date="2020-10" db="EMBL/GenBank/DDBJ databases">
        <authorList>
            <person name="Szabo G."/>
        </authorList>
    </citation>
    <scope>NUCLEOTIDE SEQUENCE</scope>
    <source>
        <strain evidence="2">PROFFT</strain>
    </source>
</reference>
<feature type="transmembrane region" description="Helical" evidence="1">
    <location>
        <begin position="6"/>
        <end position="26"/>
    </location>
</feature>
<gene>
    <name evidence="2" type="ORF">PROFFT_A_02470</name>
</gene>
<dbReference type="KEGG" id="ptf:PROFFT_A_02470"/>
<name>A0A8E4GI48_9ENTR</name>
<dbReference type="AlphaFoldDB" id="A0A8E4GI48"/>
<organism evidence="2 3">
    <name type="scientific">Candidatus Profftia tarda</name>
    <dbReference type="NCBI Taxonomy" id="1177216"/>
    <lineage>
        <taxon>Bacteria</taxon>
        <taxon>Pseudomonadati</taxon>
        <taxon>Pseudomonadota</taxon>
        <taxon>Gammaproteobacteria</taxon>
        <taxon>Enterobacterales</taxon>
        <taxon>Enterobacteriaceae</taxon>
        <taxon>Candidatus Profftia</taxon>
    </lineage>
</organism>
<accession>A0A8E4GI48</accession>
<dbReference type="Proteomes" id="UP000683585">
    <property type="component" value="Chromosome"/>
</dbReference>